<keyword evidence="5 6" id="KW-0408">Iron</keyword>
<dbReference type="InterPro" id="IPR009056">
    <property type="entry name" value="Cyt_c-like_dom"/>
</dbReference>
<accession>A0A254PW57</accession>
<keyword evidence="1" id="KW-0813">Transport</keyword>
<dbReference type="Gene3D" id="1.10.760.10">
    <property type="entry name" value="Cytochrome c-like domain"/>
    <property type="match status" value="1"/>
</dbReference>
<organism evidence="9 10">
    <name type="scientific">Polynucleobacter campilacus</name>
    <dbReference type="NCBI Taxonomy" id="1743163"/>
    <lineage>
        <taxon>Bacteria</taxon>
        <taxon>Pseudomonadati</taxon>
        <taxon>Pseudomonadota</taxon>
        <taxon>Betaproteobacteria</taxon>
        <taxon>Burkholderiales</taxon>
        <taxon>Burkholderiaceae</taxon>
        <taxon>Polynucleobacter</taxon>
    </lineage>
</organism>
<dbReference type="Pfam" id="PF00034">
    <property type="entry name" value="Cytochrom_C"/>
    <property type="match status" value="1"/>
</dbReference>
<evidence type="ECO:0000259" key="8">
    <source>
        <dbReference type="PROSITE" id="PS51007"/>
    </source>
</evidence>
<keyword evidence="3 6" id="KW-0479">Metal-binding</keyword>
<dbReference type="EMBL" id="NGUP01000002">
    <property type="protein sequence ID" value="OWS70498.1"/>
    <property type="molecule type" value="Genomic_DNA"/>
</dbReference>
<dbReference type="SUPFAM" id="SSF46626">
    <property type="entry name" value="Cytochrome c"/>
    <property type="match status" value="1"/>
</dbReference>
<keyword evidence="2 6" id="KW-0349">Heme</keyword>
<evidence type="ECO:0000256" key="5">
    <source>
        <dbReference type="ARBA" id="ARBA00023004"/>
    </source>
</evidence>
<evidence type="ECO:0000256" key="1">
    <source>
        <dbReference type="ARBA" id="ARBA00022448"/>
    </source>
</evidence>
<keyword evidence="7" id="KW-0732">Signal</keyword>
<dbReference type="InterPro" id="IPR036909">
    <property type="entry name" value="Cyt_c-like_dom_sf"/>
</dbReference>
<name>A0A254PW57_9BURK</name>
<evidence type="ECO:0000313" key="10">
    <source>
        <dbReference type="Proteomes" id="UP000197528"/>
    </source>
</evidence>
<feature type="domain" description="Cytochrome c" evidence="8">
    <location>
        <begin position="27"/>
        <end position="110"/>
    </location>
</feature>
<dbReference type="AlphaFoldDB" id="A0A254PW57"/>
<dbReference type="RefSeq" id="WP_088525040.1">
    <property type="nucleotide sequence ID" value="NZ_NGUP01000002.1"/>
</dbReference>
<protein>
    <recommendedName>
        <fullName evidence="8">Cytochrome c domain-containing protein</fullName>
    </recommendedName>
</protein>
<evidence type="ECO:0000256" key="7">
    <source>
        <dbReference type="SAM" id="SignalP"/>
    </source>
</evidence>
<reference evidence="9 10" key="1">
    <citation type="submission" date="2017-05" db="EMBL/GenBank/DDBJ databases">
        <title>Genome of Polynucleobacter sp. MWH-Feld-100.</title>
        <authorList>
            <person name="Hahn M.W."/>
        </authorList>
    </citation>
    <scope>NUCLEOTIDE SEQUENCE [LARGE SCALE GENOMIC DNA]</scope>
    <source>
        <strain evidence="9 10">MWH-Feld-100</strain>
    </source>
</reference>
<dbReference type="OrthoDB" id="8526831at2"/>
<feature type="signal peptide" evidence="7">
    <location>
        <begin position="1"/>
        <end position="27"/>
    </location>
</feature>
<gene>
    <name evidence="9" type="ORF">CBI31_03345</name>
</gene>
<evidence type="ECO:0000256" key="6">
    <source>
        <dbReference type="PROSITE-ProRule" id="PRU00433"/>
    </source>
</evidence>
<dbReference type="PANTHER" id="PTHR33751:SF9">
    <property type="entry name" value="CYTOCHROME C4"/>
    <property type="match status" value="1"/>
</dbReference>
<proteinExistence type="predicted"/>
<dbReference type="Proteomes" id="UP000197528">
    <property type="component" value="Unassembled WGS sequence"/>
</dbReference>
<evidence type="ECO:0000256" key="2">
    <source>
        <dbReference type="ARBA" id="ARBA00022617"/>
    </source>
</evidence>
<dbReference type="GO" id="GO:0020037">
    <property type="term" value="F:heme binding"/>
    <property type="evidence" value="ECO:0007669"/>
    <property type="project" value="InterPro"/>
</dbReference>
<evidence type="ECO:0000313" key="9">
    <source>
        <dbReference type="EMBL" id="OWS70498.1"/>
    </source>
</evidence>
<evidence type="ECO:0000256" key="4">
    <source>
        <dbReference type="ARBA" id="ARBA00022982"/>
    </source>
</evidence>
<dbReference type="InterPro" id="IPR050597">
    <property type="entry name" value="Cytochrome_c_Oxidase_Subunit"/>
</dbReference>
<comment type="caution">
    <text evidence="9">The sequence shown here is derived from an EMBL/GenBank/DDBJ whole genome shotgun (WGS) entry which is preliminary data.</text>
</comment>
<dbReference type="GO" id="GO:0009055">
    <property type="term" value="F:electron transfer activity"/>
    <property type="evidence" value="ECO:0007669"/>
    <property type="project" value="InterPro"/>
</dbReference>
<evidence type="ECO:0000256" key="3">
    <source>
        <dbReference type="ARBA" id="ARBA00022723"/>
    </source>
</evidence>
<feature type="chain" id="PRO_5012106381" description="Cytochrome c domain-containing protein" evidence="7">
    <location>
        <begin position="28"/>
        <end position="110"/>
    </location>
</feature>
<keyword evidence="4" id="KW-0249">Electron transport</keyword>
<sequence length="110" mass="11702">MRAKYLKPAILAVLYIGFSQWSSVALAQNADASNLYKRGLAATCANCHGTDGIGVPNAGMPIINNLTSEQMLTQLKAFKSGAREGTIMPQLAKGYSDEQLATIANQLGKK</sequence>
<dbReference type="GO" id="GO:0046872">
    <property type="term" value="F:metal ion binding"/>
    <property type="evidence" value="ECO:0007669"/>
    <property type="project" value="UniProtKB-KW"/>
</dbReference>
<dbReference type="PROSITE" id="PS51007">
    <property type="entry name" value="CYTC"/>
    <property type="match status" value="1"/>
</dbReference>
<keyword evidence="10" id="KW-1185">Reference proteome</keyword>
<dbReference type="PANTHER" id="PTHR33751">
    <property type="entry name" value="CBB3-TYPE CYTOCHROME C OXIDASE SUBUNIT FIXP"/>
    <property type="match status" value="1"/>
</dbReference>